<dbReference type="Gene3D" id="1.10.510.10">
    <property type="entry name" value="Transferase(Phosphotransferase) domain 1"/>
    <property type="match status" value="1"/>
</dbReference>
<sequence length="487" mass="54216">MADERDPSVEASEATPIRQNHTTEHGYVTAHDPCVDRTLLLPGMQVDRFVIQREVGRGGFGIVYKALDPNLGRHVAVKVPRADFMTGQTDRLYREAKIVAALDHEGIVKVYEAGTDGELSYIVSQLCDGPDLRTWLLDPTNRLSCVGAAELIAQLADALSYAHRHGVLHRDIKPGNVLLFPVASPQAESPSRNLPFQPRLTDFGLASMQSSDWSVTRTSVVLGTPLYMAPECLTASEELPSVSADIYSLGAVLYELLIGKPPIEGAHFGQLLHRLTTEDPELPHQLDERVPVDLSIICSKCLQKDIDDRYDTVGQLRDDLRRFLEGQPILARVPTLRDKFFKWCHQSQRIRFAGVYTCWLHTALIVWLIQQNTVLATMDVVSHDLLVKNATEAVSVSILLHAPKAWLGFRLARGSRWPFWPSALSCFIVLAAFMYAAFSQQGLFDFNFPSPPTKVAVYGLLITAAGVELLSYLVAIPAFLRRREPVR</sequence>
<keyword evidence="7" id="KW-1133">Transmembrane helix</keyword>
<feature type="transmembrane region" description="Helical" evidence="7">
    <location>
        <begin position="350"/>
        <end position="370"/>
    </location>
</feature>
<feature type="region of interest" description="Disordered" evidence="6">
    <location>
        <begin position="1"/>
        <end position="25"/>
    </location>
</feature>
<dbReference type="Proteomes" id="UP000315082">
    <property type="component" value="Chromosome"/>
</dbReference>
<dbReference type="InterPro" id="IPR008271">
    <property type="entry name" value="Ser/Thr_kinase_AS"/>
</dbReference>
<evidence type="ECO:0000256" key="3">
    <source>
        <dbReference type="ARBA" id="ARBA00022777"/>
    </source>
</evidence>
<dbReference type="EC" id="2.7.11.1" evidence="9"/>
<evidence type="ECO:0000313" key="9">
    <source>
        <dbReference type="EMBL" id="QDV71679.1"/>
    </source>
</evidence>
<gene>
    <name evidence="9" type="primary">pknB_28</name>
    <name evidence="9" type="ORF">Poly24_54180</name>
</gene>
<dbReference type="GO" id="GO:0004674">
    <property type="term" value="F:protein serine/threonine kinase activity"/>
    <property type="evidence" value="ECO:0007669"/>
    <property type="project" value="UniProtKB-EC"/>
</dbReference>
<keyword evidence="2 5" id="KW-0547">Nucleotide-binding</keyword>
<feature type="transmembrane region" description="Helical" evidence="7">
    <location>
        <begin position="419"/>
        <end position="438"/>
    </location>
</feature>
<dbReference type="KEGG" id="rcf:Poly24_54180"/>
<accession>A0A518K1N4</accession>
<evidence type="ECO:0000256" key="6">
    <source>
        <dbReference type="SAM" id="MobiDB-lite"/>
    </source>
</evidence>
<organism evidence="9 10">
    <name type="scientific">Rosistilla carotiformis</name>
    <dbReference type="NCBI Taxonomy" id="2528017"/>
    <lineage>
        <taxon>Bacteria</taxon>
        <taxon>Pseudomonadati</taxon>
        <taxon>Planctomycetota</taxon>
        <taxon>Planctomycetia</taxon>
        <taxon>Pirellulales</taxon>
        <taxon>Pirellulaceae</taxon>
        <taxon>Rosistilla</taxon>
    </lineage>
</organism>
<evidence type="ECO:0000256" key="5">
    <source>
        <dbReference type="PROSITE-ProRule" id="PRU10141"/>
    </source>
</evidence>
<dbReference type="InterPro" id="IPR011009">
    <property type="entry name" value="Kinase-like_dom_sf"/>
</dbReference>
<dbReference type="PANTHER" id="PTHR43289:SF30">
    <property type="entry name" value="NON-SPECIFIC SERINE_THREONINE PROTEIN KINASE"/>
    <property type="match status" value="1"/>
</dbReference>
<evidence type="ECO:0000259" key="8">
    <source>
        <dbReference type="PROSITE" id="PS50011"/>
    </source>
</evidence>
<dbReference type="OrthoDB" id="6111975at2"/>
<dbReference type="PROSITE" id="PS50011">
    <property type="entry name" value="PROTEIN_KINASE_DOM"/>
    <property type="match status" value="1"/>
</dbReference>
<dbReference type="Gene3D" id="3.30.200.20">
    <property type="entry name" value="Phosphorylase Kinase, domain 1"/>
    <property type="match status" value="1"/>
</dbReference>
<evidence type="ECO:0000313" key="10">
    <source>
        <dbReference type="Proteomes" id="UP000315082"/>
    </source>
</evidence>
<evidence type="ECO:0000256" key="7">
    <source>
        <dbReference type="SAM" id="Phobius"/>
    </source>
</evidence>
<dbReference type="InterPro" id="IPR017441">
    <property type="entry name" value="Protein_kinase_ATP_BS"/>
</dbReference>
<dbReference type="PANTHER" id="PTHR43289">
    <property type="entry name" value="MITOGEN-ACTIVATED PROTEIN KINASE KINASE KINASE 20-RELATED"/>
    <property type="match status" value="1"/>
</dbReference>
<keyword evidence="4 5" id="KW-0067">ATP-binding</keyword>
<evidence type="ECO:0000256" key="2">
    <source>
        <dbReference type="ARBA" id="ARBA00022741"/>
    </source>
</evidence>
<dbReference type="PROSITE" id="PS00107">
    <property type="entry name" value="PROTEIN_KINASE_ATP"/>
    <property type="match status" value="1"/>
</dbReference>
<keyword evidence="7" id="KW-0812">Transmembrane</keyword>
<evidence type="ECO:0000256" key="1">
    <source>
        <dbReference type="ARBA" id="ARBA00022679"/>
    </source>
</evidence>
<protein>
    <submittedName>
        <fullName evidence="9">Serine/threonine-protein kinase PknB</fullName>
        <ecNumber evidence="9">2.7.11.1</ecNumber>
    </submittedName>
</protein>
<dbReference type="SUPFAM" id="SSF56112">
    <property type="entry name" value="Protein kinase-like (PK-like)"/>
    <property type="match status" value="1"/>
</dbReference>
<dbReference type="PROSITE" id="PS00108">
    <property type="entry name" value="PROTEIN_KINASE_ST"/>
    <property type="match status" value="1"/>
</dbReference>
<feature type="binding site" evidence="5">
    <location>
        <position position="78"/>
    </location>
    <ligand>
        <name>ATP</name>
        <dbReference type="ChEBI" id="CHEBI:30616"/>
    </ligand>
</feature>
<reference evidence="9 10" key="1">
    <citation type="submission" date="2019-02" db="EMBL/GenBank/DDBJ databases">
        <title>Deep-cultivation of Planctomycetes and their phenomic and genomic characterization uncovers novel biology.</title>
        <authorList>
            <person name="Wiegand S."/>
            <person name="Jogler M."/>
            <person name="Boedeker C."/>
            <person name="Pinto D."/>
            <person name="Vollmers J."/>
            <person name="Rivas-Marin E."/>
            <person name="Kohn T."/>
            <person name="Peeters S.H."/>
            <person name="Heuer A."/>
            <person name="Rast P."/>
            <person name="Oberbeckmann S."/>
            <person name="Bunk B."/>
            <person name="Jeske O."/>
            <person name="Meyerdierks A."/>
            <person name="Storesund J.E."/>
            <person name="Kallscheuer N."/>
            <person name="Luecker S."/>
            <person name="Lage O.M."/>
            <person name="Pohl T."/>
            <person name="Merkel B.J."/>
            <person name="Hornburger P."/>
            <person name="Mueller R.-W."/>
            <person name="Bruemmer F."/>
            <person name="Labrenz M."/>
            <person name="Spormann A.M."/>
            <person name="Op den Camp H."/>
            <person name="Overmann J."/>
            <person name="Amann R."/>
            <person name="Jetten M.S.M."/>
            <person name="Mascher T."/>
            <person name="Medema M.H."/>
            <person name="Devos D.P."/>
            <person name="Kaster A.-K."/>
            <person name="Ovreas L."/>
            <person name="Rohde M."/>
            <person name="Galperin M.Y."/>
            <person name="Jogler C."/>
        </authorList>
    </citation>
    <scope>NUCLEOTIDE SEQUENCE [LARGE SCALE GENOMIC DNA]</scope>
    <source>
        <strain evidence="9 10">Poly24</strain>
    </source>
</reference>
<evidence type="ECO:0000256" key="4">
    <source>
        <dbReference type="ARBA" id="ARBA00022840"/>
    </source>
</evidence>
<dbReference type="SMART" id="SM00220">
    <property type="entry name" value="S_TKc"/>
    <property type="match status" value="1"/>
</dbReference>
<feature type="transmembrane region" description="Helical" evidence="7">
    <location>
        <begin position="458"/>
        <end position="480"/>
    </location>
</feature>
<name>A0A518K1N4_9BACT</name>
<keyword evidence="10" id="KW-1185">Reference proteome</keyword>
<feature type="domain" description="Protein kinase" evidence="8">
    <location>
        <begin position="49"/>
        <end position="324"/>
    </location>
</feature>
<dbReference type="RefSeq" id="WP_145102397.1">
    <property type="nucleotide sequence ID" value="NZ_CP036348.1"/>
</dbReference>
<dbReference type="AlphaFoldDB" id="A0A518K1N4"/>
<dbReference type="InterPro" id="IPR000719">
    <property type="entry name" value="Prot_kinase_dom"/>
</dbReference>
<keyword evidence="3 9" id="KW-0418">Kinase</keyword>
<dbReference type="EMBL" id="CP036348">
    <property type="protein sequence ID" value="QDV71679.1"/>
    <property type="molecule type" value="Genomic_DNA"/>
</dbReference>
<dbReference type="Pfam" id="PF00069">
    <property type="entry name" value="Pkinase"/>
    <property type="match status" value="1"/>
</dbReference>
<dbReference type="GO" id="GO:0005524">
    <property type="term" value="F:ATP binding"/>
    <property type="evidence" value="ECO:0007669"/>
    <property type="project" value="UniProtKB-UniRule"/>
</dbReference>
<proteinExistence type="predicted"/>
<keyword evidence="7" id="KW-0472">Membrane</keyword>
<dbReference type="CDD" id="cd14014">
    <property type="entry name" value="STKc_PknB_like"/>
    <property type="match status" value="1"/>
</dbReference>
<keyword evidence="1 9" id="KW-0808">Transferase</keyword>